<keyword evidence="3" id="KW-0472">Membrane</keyword>
<evidence type="ECO:0000259" key="8">
    <source>
        <dbReference type="Pfam" id="PF25975"/>
    </source>
</evidence>
<feature type="domain" description="CusB-like barrel-sandwich hybrid" evidence="6">
    <location>
        <begin position="149"/>
        <end position="264"/>
    </location>
</feature>
<feature type="domain" description="Heavy metal binding" evidence="4">
    <location>
        <begin position="66"/>
        <end position="92"/>
    </location>
</feature>
<keyword evidence="2" id="KW-0813">Transport</keyword>
<keyword evidence="3" id="KW-1133">Transmembrane helix</keyword>
<evidence type="ECO:0000313" key="9">
    <source>
        <dbReference type="EMBL" id="MFC4701343.1"/>
    </source>
</evidence>
<evidence type="ECO:0000259" key="7">
    <source>
        <dbReference type="Pfam" id="PF25954"/>
    </source>
</evidence>
<dbReference type="InterPro" id="IPR021647">
    <property type="entry name" value="CusF_Ec"/>
</dbReference>
<dbReference type="PANTHER" id="PTHR30097">
    <property type="entry name" value="CATION EFFLUX SYSTEM PROTEIN CUSB"/>
    <property type="match status" value="1"/>
</dbReference>
<dbReference type="Pfam" id="PF25869">
    <property type="entry name" value="3HB_CusB"/>
    <property type="match status" value="1"/>
</dbReference>
<feature type="domain" description="CzcB-like C-terminal circularly permuted SH3-like" evidence="8">
    <location>
        <begin position="360"/>
        <end position="418"/>
    </location>
</feature>
<dbReference type="Gene3D" id="2.40.50.100">
    <property type="match status" value="1"/>
</dbReference>
<dbReference type="InterPro" id="IPR042230">
    <property type="entry name" value="CusF_sf"/>
</dbReference>
<dbReference type="InterPro" id="IPR058649">
    <property type="entry name" value="CzcB_C"/>
</dbReference>
<evidence type="ECO:0000256" key="3">
    <source>
        <dbReference type="SAM" id="Phobius"/>
    </source>
</evidence>
<dbReference type="SUPFAM" id="SSF111369">
    <property type="entry name" value="HlyD-like secretion proteins"/>
    <property type="match status" value="1"/>
</dbReference>
<name>A0ABV9M0W1_9ALTE</name>
<comment type="similarity">
    <text evidence="1">Belongs to the membrane fusion protein (MFP) (TC 8.A.1) family.</text>
</comment>
<protein>
    <submittedName>
        <fullName evidence="9">Efflux RND transporter periplasmic adaptor subunit</fullName>
    </submittedName>
</protein>
<keyword evidence="10" id="KW-1185">Reference proteome</keyword>
<evidence type="ECO:0000259" key="4">
    <source>
        <dbReference type="Pfam" id="PF19335"/>
    </source>
</evidence>
<dbReference type="Pfam" id="PF11604">
    <property type="entry name" value="CusF_Ec"/>
    <property type="match status" value="1"/>
</dbReference>
<feature type="domain" description="CusB-like beta-barrel" evidence="7">
    <location>
        <begin position="269"/>
        <end position="346"/>
    </location>
</feature>
<evidence type="ECO:0000256" key="2">
    <source>
        <dbReference type="ARBA" id="ARBA00022448"/>
    </source>
</evidence>
<dbReference type="RefSeq" id="WP_382409740.1">
    <property type="nucleotide sequence ID" value="NZ_JBHSGU010000009.1"/>
</dbReference>
<accession>A0ABV9M0W1</accession>
<dbReference type="InterPro" id="IPR058790">
    <property type="entry name" value="BSH_CusB"/>
</dbReference>
<organism evidence="9 10">
    <name type="scientific">Glaciecola siphonariae</name>
    <dbReference type="NCBI Taxonomy" id="521012"/>
    <lineage>
        <taxon>Bacteria</taxon>
        <taxon>Pseudomonadati</taxon>
        <taxon>Pseudomonadota</taxon>
        <taxon>Gammaproteobacteria</taxon>
        <taxon>Alteromonadales</taxon>
        <taxon>Alteromonadaceae</taxon>
        <taxon>Glaciecola</taxon>
    </lineage>
</organism>
<dbReference type="InterPro" id="IPR051909">
    <property type="entry name" value="MFP_Cation_Efflux"/>
</dbReference>
<feature type="transmembrane region" description="Helical" evidence="3">
    <location>
        <begin position="14"/>
        <end position="33"/>
    </location>
</feature>
<dbReference type="Pfam" id="PF25919">
    <property type="entry name" value="BSH_CusB"/>
    <property type="match status" value="1"/>
</dbReference>
<evidence type="ECO:0000259" key="5">
    <source>
        <dbReference type="Pfam" id="PF25869"/>
    </source>
</evidence>
<dbReference type="Pfam" id="PF25954">
    <property type="entry name" value="Beta-barrel_RND_2"/>
    <property type="match status" value="1"/>
</dbReference>
<feature type="domain" description="CusB-like three alpha-helical bundle" evidence="5">
    <location>
        <begin position="184"/>
        <end position="231"/>
    </location>
</feature>
<reference evidence="10" key="1">
    <citation type="journal article" date="2019" name="Int. J. Syst. Evol. Microbiol.">
        <title>The Global Catalogue of Microorganisms (GCM) 10K type strain sequencing project: providing services to taxonomists for standard genome sequencing and annotation.</title>
        <authorList>
            <consortium name="The Broad Institute Genomics Platform"/>
            <consortium name="The Broad Institute Genome Sequencing Center for Infectious Disease"/>
            <person name="Wu L."/>
            <person name="Ma J."/>
        </authorList>
    </citation>
    <scope>NUCLEOTIDE SEQUENCE [LARGE SCALE GENOMIC DNA]</scope>
    <source>
        <strain evidence="10">KACC 12507</strain>
    </source>
</reference>
<evidence type="ECO:0000259" key="6">
    <source>
        <dbReference type="Pfam" id="PF25919"/>
    </source>
</evidence>
<comment type="caution">
    <text evidence="9">The sequence shown here is derived from an EMBL/GenBank/DDBJ whole genome shotgun (WGS) entry which is preliminary data.</text>
</comment>
<dbReference type="InterPro" id="IPR045800">
    <property type="entry name" value="HMBD"/>
</dbReference>
<sequence length="530" mass="58659">MSQLNSQFSVQQKLVAGIIFGIIVGALTMFVTLSNTDILGNSPNNAADNMTHEHNSDKAKPKEPLYWVAPMDPNFRRDKPGKSPMGMDLVPVYASDSQTGKQSDSPGTVRIDANVINNLGVKTVTAKLRPLNSDIHTVGLIRYNEDTLVHIHPRVEGWVEELYVKAAGDYVTKGQALYSLYSPELVNAQEEYLLAVQRGSKALINAAQSRLSALQVPSDVISKLNQTKKVEQKIVFKAAQTGFVDNLNIRQGFFVKPGTTLMSIGALDEVWVDADVFARDAAKLALGQRVSMTLDYAPGKLWEGTIDYIYPSLDSQTRTLRARVRFNNPDYQLKPNMYANLRIHTEQDSDAVLPKRYLLVPSQAVIRTGRQNRVVLALGEGKFKSIEVTLGRMAQDMIEITSGLRAGDEIVSSAQFLIDSQSAIDSDFMRMQPASNMQDMSDEPESVMAQATINKLIFGDSAGEHKINLSHEALDAWNMPAMTMDFMLAETIDIQNLREGMQIHATIVKQPSGMYEVTDIHIMSPSMEGM</sequence>
<dbReference type="InterPro" id="IPR058791">
    <property type="entry name" value="3HB_CusB"/>
</dbReference>
<dbReference type="NCBIfam" id="TIGR01730">
    <property type="entry name" value="RND_mfp"/>
    <property type="match status" value="1"/>
</dbReference>
<evidence type="ECO:0000313" key="10">
    <source>
        <dbReference type="Proteomes" id="UP001595897"/>
    </source>
</evidence>
<dbReference type="Pfam" id="PF25975">
    <property type="entry name" value="CzcB_C"/>
    <property type="match status" value="1"/>
</dbReference>
<evidence type="ECO:0000256" key="1">
    <source>
        <dbReference type="ARBA" id="ARBA00009477"/>
    </source>
</evidence>
<dbReference type="InterPro" id="IPR006143">
    <property type="entry name" value="RND_pump_MFP"/>
</dbReference>
<keyword evidence="3" id="KW-0812">Transmembrane</keyword>
<dbReference type="Gene3D" id="6.10.140.730">
    <property type="match status" value="1"/>
</dbReference>
<dbReference type="Proteomes" id="UP001595897">
    <property type="component" value="Unassembled WGS sequence"/>
</dbReference>
<dbReference type="InterPro" id="IPR058792">
    <property type="entry name" value="Beta-barrel_RND_2"/>
</dbReference>
<dbReference type="Gene3D" id="2.40.420.20">
    <property type="match status" value="1"/>
</dbReference>
<dbReference type="Gene3D" id="2.40.30.170">
    <property type="match status" value="1"/>
</dbReference>
<dbReference type="EMBL" id="JBHSGU010000009">
    <property type="protein sequence ID" value="MFC4701343.1"/>
    <property type="molecule type" value="Genomic_DNA"/>
</dbReference>
<dbReference type="Gene3D" id="2.40.50.320">
    <property type="entry name" value="Copper binding periplasmic protein CusF"/>
    <property type="match status" value="1"/>
</dbReference>
<proteinExistence type="inferred from homology"/>
<gene>
    <name evidence="9" type="ORF">ACFO4O_14325</name>
</gene>
<dbReference type="PANTHER" id="PTHR30097:SF15">
    <property type="entry name" value="CATION EFFLUX SYSTEM PROTEIN CUSB"/>
    <property type="match status" value="1"/>
</dbReference>
<dbReference type="Pfam" id="PF19335">
    <property type="entry name" value="HMBD"/>
    <property type="match status" value="1"/>
</dbReference>